<proteinExistence type="predicted"/>
<feature type="non-terminal residue" evidence="2">
    <location>
        <position position="283"/>
    </location>
</feature>
<dbReference type="RefSeq" id="XP_033662904.1">
    <property type="nucleotide sequence ID" value="XM_033810737.1"/>
</dbReference>
<dbReference type="Pfam" id="PF06985">
    <property type="entry name" value="HET"/>
    <property type="match status" value="1"/>
</dbReference>
<accession>A0A6A6C4S1</accession>
<gene>
    <name evidence="2" type="ORF">M409DRAFT_37478</name>
</gene>
<evidence type="ECO:0000313" key="3">
    <source>
        <dbReference type="Proteomes" id="UP000799537"/>
    </source>
</evidence>
<feature type="domain" description="Heterokaryon incompatibility" evidence="1">
    <location>
        <begin position="113"/>
        <end position="261"/>
    </location>
</feature>
<dbReference type="PANTHER" id="PTHR33112:SF12">
    <property type="entry name" value="HETEROKARYON INCOMPATIBILITY DOMAIN-CONTAINING PROTEIN"/>
    <property type="match status" value="1"/>
</dbReference>
<organism evidence="2 3">
    <name type="scientific">Zasmidium cellare ATCC 36951</name>
    <dbReference type="NCBI Taxonomy" id="1080233"/>
    <lineage>
        <taxon>Eukaryota</taxon>
        <taxon>Fungi</taxon>
        <taxon>Dikarya</taxon>
        <taxon>Ascomycota</taxon>
        <taxon>Pezizomycotina</taxon>
        <taxon>Dothideomycetes</taxon>
        <taxon>Dothideomycetidae</taxon>
        <taxon>Mycosphaerellales</taxon>
        <taxon>Mycosphaerellaceae</taxon>
        <taxon>Zasmidium</taxon>
    </lineage>
</organism>
<keyword evidence="3" id="KW-1185">Reference proteome</keyword>
<reference evidence="2" key="1">
    <citation type="journal article" date="2020" name="Stud. Mycol.">
        <title>101 Dothideomycetes genomes: a test case for predicting lifestyles and emergence of pathogens.</title>
        <authorList>
            <person name="Haridas S."/>
            <person name="Albert R."/>
            <person name="Binder M."/>
            <person name="Bloem J."/>
            <person name="Labutti K."/>
            <person name="Salamov A."/>
            <person name="Andreopoulos B."/>
            <person name="Baker S."/>
            <person name="Barry K."/>
            <person name="Bills G."/>
            <person name="Bluhm B."/>
            <person name="Cannon C."/>
            <person name="Castanera R."/>
            <person name="Culley D."/>
            <person name="Daum C."/>
            <person name="Ezra D."/>
            <person name="Gonzalez J."/>
            <person name="Henrissat B."/>
            <person name="Kuo A."/>
            <person name="Liang C."/>
            <person name="Lipzen A."/>
            <person name="Lutzoni F."/>
            <person name="Magnuson J."/>
            <person name="Mondo S."/>
            <person name="Nolan M."/>
            <person name="Ohm R."/>
            <person name="Pangilinan J."/>
            <person name="Park H.-J."/>
            <person name="Ramirez L."/>
            <person name="Alfaro M."/>
            <person name="Sun H."/>
            <person name="Tritt A."/>
            <person name="Yoshinaga Y."/>
            <person name="Zwiers L.-H."/>
            <person name="Turgeon B."/>
            <person name="Goodwin S."/>
            <person name="Spatafora J."/>
            <person name="Crous P."/>
            <person name="Grigoriev I."/>
        </authorList>
    </citation>
    <scope>NUCLEOTIDE SEQUENCE</scope>
    <source>
        <strain evidence="2">ATCC 36951</strain>
    </source>
</reference>
<dbReference type="Proteomes" id="UP000799537">
    <property type="component" value="Unassembled WGS sequence"/>
</dbReference>
<name>A0A6A6C4S1_ZASCE</name>
<dbReference type="EMBL" id="ML993616">
    <property type="protein sequence ID" value="KAF2162015.1"/>
    <property type="molecule type" value="Genomic_DNA"/>
</dbReference>
<evidence type="ECO:0000313" key="2">
    <source>
        <dbReference type="EMBL" id="KAF2162015.1"/>
    </source>
</evidence>
<protein>
    <recommendedName>
        <fullName evidence="1">Heterokaryon incompatibility domain-containing protein</fullName>
    </recommendedName>
</protein>
<dbReference type="PANTHER" id="PTHR33112">
    <property type="entry name" value="DOMAIN PROTEIN, PUTATIVE-RELATED"/>
    <property type="match status" value="1"/>
</dbReference>
<dbReference type="OrthoDB" id="3649769at2759"/>
<sequence>MTEETRSLAQTNFDQVKFNLDWNSLTALSGLEGGLVDGDEVYHLGRLVNDEIQTDFLREGLETCKDHHGEACERPKNVLKTSLTAEEPPDLRFLRVIDVEQKCLVPLPAGGTYVAVSYTWSPEPYTSLLKENIRDLEDVSGIEIDRLPPTISDAMEVVAMLGERYLWADRLCIIQDDPRDKRIQINRMDIVYRYAALTIVAAGSSSEGTSDPGLQGLRPGTRKISQATATIRGLQFVETQSYLDETISRSRWYSRAWTFQEHLLSKRHLVFTRTRVVFFCAKD</sequence>
<dbReference type="AlphaFoldDB" id="A0A6A6C4S1"/>
<dbReference type="GeneID" id="54564009"/>
<evidence type="ECO:0000259" key="1">
    <source>
        <dbReference type="Pfam" id="PF06985"/>
    </source>
</evidence>
<dbReference type="InterPro" id="IPR010730">
    <property type="entry name" value="HET"/>
</dbReference>